<dbReference type="GO" id="GO:0008982">
    <property type="term" value="F:protein-N(PI)-phosphohistidine-sugar phosphotransferase activity"/>
    <property type="evidence" value="ECO:0007669"/>
    <property type="project" value="InterPro"/>
</dbReference>
<dbReference type="InterPro" id="IPR036878">
    <property type="entry name" value="Glu_permease_IIB"/>
</dbReference>
<gene>
    <name evidence="2" type="primary">ptsG_2</name>
    <name evidence="1" type="synonym">ptsG_1</name>
    <name evidence="1" type="ORF">NCTC129_00289</name>
    <name evidence="2" type="ORF">NCTC6754_06125</name>
</gene>
<dbReference type="Gene3D" id="3.30.1360.60">
    <property type="entry name" value="Glucose permease domain IIB"/>
    <property type="match status" value="1"/>
</dbReference>
<dbReference type="Proteomes" id="UP000269208">
    <property type="component" value="Chromosome"/>
</dbReference>
<accession>A0A3S4I0I2</accession>
<proteinExistence type="predicted"/>
<dbReference type="AlphaFoldDB" id="A0A3S4I0I2"/>
<dbReference type="EMBL" id="LR134140">
    <property type="protein sequence ID" value="VDZ94215.1"/>
    <property type="molecule type" value="Genomic_DNA"/>
</dbReference>
<dbReference type="SUPFAM" id="SSF55604">
    <property type="entry name" value="Glucose permease domain IIB"/>
    <property type="match status" value="1"/>
</dbReference>
<sequence>MRYQASGYRLTPHMVLVVSIRRHGKHRESGQLHPPLRLSVKDMSFVDVQALKDNHATGIVQLNQHNLQVIIGPQVQSVKDEMVGLMNTVQA</sequence>
<evidence type="ECO:0000313" key="2">
    <source>
        <dbReference type="EMBL" id="VEB59840.1"/>
    </source>
</evidence>
<dbReference type="EMBL" id="LR134190">
    <property type="protein sequence ID" value="VEB59840.1"/>
    <property type="molecule type" value="Genomic_DNA"/>
</dbReference>
<protein>
    <submittedName>
        <fullName evidence="2">PTS system maltose- and glucose-specific EIICB component</fullName>
    </submittedName>
</protein>
<reference evidence="3 4" key="1">
    <citation type="submission" date="2018-12" db="EMBL/GenBank/DDBJ databases">
        <authorList>
            <consortium name="Pathogen Informatics"/>
        </authorList>
    </citation>
    <scope>NUCLEOTIDE SEQUENCE [LARGE SCALE GENOMIC DNA]</scope>
    <source>
        <strain evidence="1 4">NCTC129</strain>
        <strain evidence="2 3">NCTC6754</strain>
    </source>
</reference>
<name>A0A3S4I0I2_SALET</name>
<dbReference type="Proteomes" id="UP000282086">
    <property type="component" value="Chromosome"/>
</dbReference>
<dbReference type="GO" id="GO:0009401">
    <property type="term" value="P:phosphoenolpyruvate-dependent sugar phosphotransferase system"/>
    <property type="evidence" value="ECO:0007669"/>
    <property type="project" value="InterPro"/>
</dbReference>
<organism evidence="2 3">
    <name type="scientific">Salmonella enterica I</name>
    <dbReference type="NCBI Taxonomy" id="59201"/>
    <lineage>
        <taxon>Bacteria</taxon>
        <taxon>Pseudomonadati</taxon>
        <taxon>Pseudomonadota</taxon>
        <taxon>Gammaproteobacteria</taxon>
        <taxon>Enterobacterales</taxon>
        <taxon>Enterobacteriaceae</taxon>
        <taxon>Salmonella</taxon>
    </lineage>
</organism>
<evidence type="ECO:0000313" key="1">
    <source>
        <dbReference type="EMBL" id="VDZ94215.1"/>
    </source>
</evidence>
<evidence type="ECO:0000313" key="3">
    <source>
        <dbReference type="Proteomes" id="UP000269208"/>
    </source>
</evidence>
<evidence type="ECO:0000313" key="4">
    <source>
        <dbReference type="Proteomes" id="UP000282086"/>
    </source>
</evidence>